<dbReference type="EMBL" id="BLAJ01000002">
    <property type="protein sequence ID" value="GES49430.1"/>
    <property type="molecule type" value="Genomic_DNA"/>
</dbReference>
<organism evidence="3 4">
    <name type="scientific">Rhizobium dioscoreae</name>
    <dbReference type="NCBI Taxonomy" id="2653122"/>
    <lineage>
        <taxon>Bacteria</taxon>
        <taxon>Pseudomonadati</taxon>
        <taxon>Pseudomonadota</taxon>
        <taxon>Alphaproteobacteria</taxon>
        <taxon>Hyphomicrobiales</taxon>
        <taxon>Rhizobiaceae</taxon>
        <taxon>Rhizobium/Agrobacterium group</taxon>
        <taxon>Rhizobium</taxon>
    </lineage>
</organism>
<evidence type="ECO:0000259" key="2">
    <source>
        <dbReference type="Pfam" id="PF12697"/>
    </source>
</evidence>
<evidence type="ECO:0000313" key="3">
    <source>
        <dbReference type="EMBL" id="GES49430.1"/>
    </source>
</evidence>
<dbReference type="InterPro" id="IPR050266">
    <property type="entry name" value="AB_hydrolase_sf"/>
</dbReference>
<dbReference type="RefSeq" id="WP_233789839.1">
    <property type="nucleotide sequence ID" value="NZ_BLAJ01000002.1"/>
</dbReference>
<dbReference type="PANTHER" id="PTHR43798:SF33">
    <property type="entry name" value="HYDROLASE, PUTATIVE (AFU_ORTHOLOGUE AFUA_2G14860)-RELATED"/>
    <property type="match status" value="1"/>
</dbReference>
<feature type="signal peptide" evidence="1">
    <location>
        <begin position="1"/>
        <end position="33"/>
    </location>
</feature>
<dbReference type="InterPro" id="IPR000073">
    <property type="entry name" value="AB_hydrolase_1"/>
</dbReference>
<protein>
    <recommendedName>
        <fullName evidence="2">AB hydrolase-1 domain-containing protein</fullName>
    </recommendedName>
</protein>
<proteinExistence type="predicted"/>
<dbReference type="InterPro" id="IPR029058">
    <property type="entry name" value="AB_hydrolase_fold"/>
</dbReference>
<reference evidence="3 4" key="1">
    <citation type="journal article" date="2020" name="Genome Biol. Evol.">
        <title>Rhizobium dioscoreae sp. nov., a plant growth-promoting bacterium isolated from yam (Dioscorea species).</title>
        <authorList>
            <person name="Ouyabe M."/>
            <person name="Tanaka N."/>
            <person name="Shiwa Y."/>
            <person name="Fujita N."/>
            <person name="Kikuno H."/>
            <person name="Babil P."/>
            <person name="Shiwachi H."/>
        </authorList>
    </citation>
    <scope>NUCLEOTIDE SEQUENCE [LARGE SCALE GENOMIC DNA]</scope>
    <source>
        <strain evidence="3 4">S-93</strain>
    </source>
</reference>
<dbReference type="SUPFAM" id="SSF53474">
    <property type="entry name" value="alpha/beta-Hydrolases"/>
    <property type="match status" value="1"/>
</dbReference>
<feature type="chain" id="PRO_5046768556" description="AB hydrolase-1 domain-containing protein" evidence="1">
    <location>
        <begin position="34"/>
        <end position="294"/>
    </location>
</feature>
<dbReference type="InterPro" id="IPR000639">
    <property type="entry name" value="Epox_hydrolase-like"/>
</dbReference>
<dbReference type="Pfam" id="PF12697">
    <property type="entry name" value="Abhydrolase_6"/>
    <property type="match status" value="1"/>
</dbReference>
<dbReference type="Gene3D" id="3.40.50.1820">
    <property type="entry name" value="alpha/beta hydrolase"/>
    <property type="match status" value="1"/>
</dbReference>
<evidence type="ECO:0000256" key="1">
    <source>
        <dbReference type="SAM" id="SignalP"/>
    </source>
</evidence>
<name>A0ABQ0Z1R7_9HYPH</name>
<keyword evidence="1" id="KW-0732">Signal</keyword>
<dbReference type="InterPro" id="IPR006311">
    <property type="entry name" value="TAT_signal"/>
</dbReference>
<gene>
    <name evidence="3" type="ORF">RsS93_20440</name>
</gene>
<dbReference type="PRINTS" id="PR00111">
    <property type="entry name" value="ABHYDROLASE"/>
</dbReference>
<dbReference type="Proteomes" id="UP000390335">
    <property type="component" value="Unassembled WGS sequence"/>
</dbReference>
<evidence type="ECO:0000313" key="4">
    <source>
        <dbReference type="Proteomes" id="UP000390335"/>
    </source>
</evidence>
<keyword evidence="4" id="KW-1185">Reference proteome</keyword>
<sequence length="294" mass="32485">MAESNFDLSRRGLMTILGMTVAAAAAGPGSALAAPPRTAKLFYTVSGKGRNVMLLHGWTCDSHDWSWQLPALESRYRVVAVDLRGHGWSEIMPSGSYMPGDYVRDIEALIERKFEGERFILIGHSMGGQVAARLAAKRPDLVDAVVSVDGSLGFADSLGPIFKKTVDGLQTQSPGVVGPALFESVYDPSTDPAIKRWHARRLQGMPEHPVRESFGPLFFGSDQVGLGSNSETFCKTITVPFYHLCRDESQAARMRRWFSNEKSKVDVWKNAGHWIMQDRKDDVNSAIVSWVELL</sequence>
<feature type="domain" description="AB hydrolase-1" evidence="2">
    <location>
        <begin position="53"/>
        <end position="285"/>
    </location>
</feature>
<dbReference type="PROSITE" id="PS51318">
    <property type="entry name" value="TAT"/>
    <property type="match status" value="1"/>
</dbReference>
<dbReference type="PANTHER" id="PTHR43798">
    <property type="entry name" value="MONOACYLGLYCEROL LIPASE"/>
    <property type="match status" value="1"/>
</dbReference>
<dbReference type="PRINTS" id="PR00412">
    <property type="entry name" value="EPOXHYDRLASE"/>
</dbReference>
<accession>A0ABQ0Z1R7</accession>
<comment type="caution">
    <text evidence="3">The sequence shown here is derived from an EMBL/GenBank/DDBJ whole genome shotgun (WGS) entry which is preliminary data.</text>
</comment>